<evidence type="ECO:0000313" key="1">
    <source>
        <dbReference type="EMBL" id="KPQ41783.1"/>
    </source>
</evidence>
<dbReference type="Pfam" id="PF19101">
    <property type="entry name" value="DUF5788"/>
    <property type="match status" value="1"/>
</dbReference>
<reference evidence="1 2" key="1">
    <citation type="submission" date="2015-09" db="EMBL/GenBank/DDBJ databases">
        <title>A metagenomics-based metabolic model of nitrate-dependent anaerobic oxidation of methane by Methanoperedens-like archaea.</title>
        <authorList>
            <person name="Arshad A."/>
            <person name="Speth D.R."/>
            <person name="De Graaf R.M."/>
            <person name="Op Den Camp H.J."/>
            <person name="Jetten M.S."/>
            <person name="Welte C.U."/>
        </authorList>
    </citation>
    <scope>NUCLEOTIDE SEQUENCE [LARGE SCALE GENOMIC DNA]</scope>
</reference>
<organism evidence="1 2">
    <name type="scientific">Candidatus Methanoperedens nitratireducens</name>
    <dbReference type="NCBI Taxonomy" id="1392998"/>
    <lineage>
        <taxon>Archaea</taxon>
        <taxon>Methanobacteriati</taxon>
        <taxon>Methanobacteriota</taxon>
        <taxon>Stenosarchaea group</taxon>
        <taxon>Methanomicrobia</taxon>
        <taxon>Methanosarcinales</taxon>
        <taxon>ANME-2 cluster</taxon>
        <taxon>Candidatus Methanoperedentaceae</taxon>
        <taxon>Candidatus Methanoperedens</taxon>
    </lineage>
</organism>
<comment type="caution">
    <text evidence="1">The sequence shown here is derived from an EMBL/GenBank/DDBJ whole genome shotgun (WGS) entry which is preliminary data.</text>
</comment>
<gene>
    <name evidence="1" type="ORF">MPEBLZ_03656</name>
</gene>
<dbReference type="Proteomes" id="UP000050360">
    <property type="component" value="Unassembled WGS sequence"/>
</dbReference>
<dbReference type="InterPro" id="IPR043900">
    <property type="entry name" value="DUF5788"/>
</dbReference>
<sequence>MNQKELNPDDCISLEEREHLLNGLHRYLIWVGEKVPEEVEINGENIKLHELIWRCIHNKELSEQEKDRLLELVTFLETKAKYDEEILLREDITKEEAKKLYNEIASFIRAIMDLKECEAGKIKLKDPSDDIKQKVDDARRWIGFLKNVGKKSSYD</sequence>
<accession>A0A0P8CGG3</accession>
<protein>
    <submittedName>
        <fullName evidence="1">Uncharacterized protein</fullName>
    </submittedName>
</protein>
<dbReference type="AlphaFoldDB" id="A0A0P8CGG3"/>
<proteinExistence type="predicted"/>
<name>A0A0P8CGG3_9EURY</name>
<dbReference type="EMBL" id="LKCM01000304">
    <property type="protein sequence ID" value="KPQ41783.1"/>
    <property type="molecule type" value="Genomic_DNA"/>
</dbReference>
<evidence type="ECO:0000313" key="2">
    <source>
        <dbReference type="Proteomes" id="UP000050360"/>
    </source>
</evidence>